<dbReference type="NCBIfam" id="TIGR03725">
    <property type="entry name" value="T6A_YeaZ"/>
    <property type="match status" value="1"/>
</dbReference>
<gene>
    <name evidence="2" type="ordered locus">SNE_A20550</name>
</gene>
<dbReference type="InterPro" id="IPR043129">
    <property type="entry name" value="ATPase_NBD"/>
</dbReference>
<feature type="domain" description="Gcp-like" evidence="1">
    <location>
        <begin position="31"/>
        <end position="131"/>
    </location>
</feature>
<name>F8L5P0_SIMNZ</name>
<dbReference type="PANTHER" id="PTHR11735:SF11">
    <property type="entry name" value="TRNA THREONYLCARBAMOYLADENOSINE BIOSYNTHESIS PROTEIN TSAB"/>
    <property type="match status" value="1"/>
</dbReference>
<dbReference type="GO" id="GO:0002949">
    <property type="term" value="P:tRNA threonylcarbamoyladenosine modification"/>
    <property type="evidence" value="ECO:0007669"/>
    <property type="project" value="InterPro"/>
</dbReference>
<dbReference type="InterPro" id="IPR022496">
    <property type="entry name" value="T6A_TsaB"/>
</dbReference>
<reference evidence="2 3" key="2">
    <citation type="journal article" date="2011" name="Mol. Biol. Evol.">
        <title>Unity in variety--the pan-genome of the Chlamydiae.</title>
        <authorList>
            <person name="Collingro A."/>
            <person name="Tischler P."/>
            <person name="Weinmaier T."/>
            <person name="Penz T."/>
            <person name="Heinz E."/>
            <person name="Brunham R.C."/>
            <person name="Read T.D."/>
            <person name="Bavoil P.M."/>
            <person name="Sachse K."/>
            <person name="Kahane S."/>
            <person name="Friedman M.G."/>
            <person name="Rattei T."/>
            <person name="Myers G.S."/>
            <person name="Horn M."/>
        </authorList>
    </citation>
    <scope>NUCLEOTIDE SEQUENCE [LARGE SCALE GENOMIC DNA]</scope>
    <source>
        <strain evidence="3">ATCC VR-1471 / Z</strain>
    </source>
</reference>
<organism evidence="2 3">
    <name type="scientific">Simkania negevensis (strain ATCC VR-1471 / DSM 27360 / Z)</name>
    <dbReference type="NCBI Taxonomy" id="331113"/>
    <lineage>
        <taxon>Bacteria</taxon>
        <taxon>Pseudomonadati</taxon>
        <taxon>Chlamydiota</taxon>
        <taxon>Chlamydiia</taxon>
        <taxon>Parachlamydiales</taxon>
        <taxon>Simkaniaceae</taxon>
        <taxon>Simkania</taxon>
    </lineage>
</organism>
<proteinExistence type="predicted"/>
<dbReference type="Pfam" id="PF00814">
    <property type="entry name" value="TsaD"/>
    <property type="match status" value="1"/>
</dbReference>
<evidence type="ECO:0000313" key="2">
    <source>
        <dbReference type="EMBL" id="CCB89932.1"/>
    </source>
</evidence>
<dbReference type="STRING" id="331113.SNE_A20550"/>
<dbReference type="EMBL" id="FR872582">
    <property type="protein sequence ID" value="CCB89932.1"/>
    <property type="molecule type" value="Genomic_DNA"/>
</dbReference>
<dbReference type="Proteomes" id="UP000000496">
    <property type="component" value="Chromosome gsn.131"/>
</dbReference>
<dbReference type="PANTHER" id="PTHR11735">
    <property type="entry name" value="TRNA N6-ADENOSINE THREONYLCARBAMOYLTRANSFERASE"/>
    <property type="match status" value="1"/>
</dbReference>
<evidence type="ECO:0000259" key="1">
    <source>
        <dbReference type="Pfam" id="PF00814"/>
    </source>
</evidence>
<dbReference type="SUPFAM" id="SSF53067">
    <property type="entry name" value="Actin-like ATPase domain"/>
    <property type="match status" value="1"/>
</dbReference>
<reference key="1">
    <citation type="journal article" date="2011" name="Mol. Biol. Evol.">
        <title>Unity in variety -- the pan-genome of the Chlamydiae.</title>
        <authorList>
            <person name="Collingro A."/>
            <person name="Tischler P."/>
            <person name="Weinmaier T."/>
            <person name="Penz T."/>
            <person name="Heinz E."/>
            <person name="Brunham R.C."/>
            <person name="Read T.D."/>
            <person name="Bavoil P.M."/>
            <person name="Sachse K."/>
            <person name="Kahane S."/>
            <person name="Friedman M.G."/>
            <person name="Rattei T."/>
            <person name="Myers G.S.A."/>
            <person name="Horn M."/>
        </authorList>
    </citation>
    <scope>NUCLEOTIDE SEQUENCE</scope>
    <source>
        <strain>Z</strain>
    </source>
</reference>
<evidence type="ECO:0000313" key="3">
    <source>
        <dbReference type="Proteomes" id="UP000000496"/>
    </source>
</evidence>
<dbReference type="Gene3D" id="3.30.420.40">
    <property type="match status" value="1"/>
</dbReference>
<dbReference type="GO" id="GO:0005829">
    <property type="term" value="C:cytosol"/>
    <property type="evidence" value="ECO:0007669"/>
    <property type="project" value="TreeGrafter"/>
</dbReference>
<accession>F8L5P0</accession>
<dbReference type="eggNOG" id="COG1214">
    <property type="taxonomic scope" value="Bacteria"/>
</dbReference>
<dbReference type="AlphaFoldDB" id="F8L5P0"/>
<dbReference type="InterPro" id="IPR000905">
    <property type="entry name" value="Gcp-like_dom"/>
</dbReference>
<sequence>MKFLVIETSGDKNFVLLSNGNKLTQEALPTREQRDHLLPAIDRLLENSELELSDLDFIAVGNGPGSFTGTRIGVLTAKTLSFAKKLPLIPFCSFLAFMPLEKVPFFLLVDAKSHGYYVYDGEKVQLQKKDSTEIPTNIPLYSPHPTLMHVETKKADLNLPFLLNHLEQAFAAGEVSFHDTVKVSYLVYQ</sequence>
<dbReference type="HOGENOM" id="CLU_064886_0_1_0"/>
<keyword evidence="3" id="KW-1185">Reference proteome</keyword>
<protein>
    <submittedName>
        <fullName evidence="2">Putative M22 peptidase homolog HI_0388</fullName>
    </submittedName>
</protein>
<dbReference type="KEGG" id="sng:SNE_A20550"/>